<accession>A0A173XHN6</accession>
<dbReference type="InterPro" id="IPR001650">
    <property type="entry name" value="Helicase_C-like"/>
</dbReference>
<keyword evidence="1" id="KW-0547">Nucleotide-binding</keyword>
<dbReference type="Pfam" id="PF00270">
    <property type="entry name" value="DEAD"/>
    <property type="match status" value="1"/>
</dbReference>
<evidence type="ECO:0000256" key="3">
    <source>
        <dbReference type="ARBA" id="ARBA00022806"/>
    </source>
</evidence>
<evidence type="ECO:0000313" key="6">
    <source>
        <dbReference type="EMBL" id="CUN50516.1"/>
    </source>
</evidence>
<evidence type="ECO:0000256" key="2">
    <source>
        <dbReference type="ARBA" id="ARBA00022801"/>
    </source>
</evidence>
<keyword evidence="3 6" id="KW-0347">Helicase</keyword>
<evidence type="ECO:0000256" key="1">
    <source>
        <dbReference type="ARBA" id="ARBA00022741"/>
    </source>
</evidence>
<dbReference type="InterPro" id="IPR050474">
    <property type="entry name" value="Hel308_SKI2-like"/>
</dbReference>
<dbReference type="InterPro" id="IPR027417">
    <property type="entry name" value="P-loop_NTPase"/>
</dbReference>
<reference evidence="6 7" key="1">
    <citation type="submission" date="2015-09" db="EMBL/GenBank/DDBJ databases">
        <authorList>
            <consortium name="Pathogen Informatics"/>
        </authorList>
    </citation>
    <scope>NUCLEOTIDE SEQUENCE [LARGE SCALE GENOMIC DNA]</scope>
    <source>
        <strain evidence="6 7">2789STDY5834863</strain>
    </source>
</reference>
<dbReference type="SMART" id="SM00487">
    <property type="entry name" value="DEXDc"/>
    <property type="match status" value="1"/>
</dbReference>
<evidence type="ECO:0000313" key="7">
    <source>
        <dbReference type="Proteomes" id="UP000095431"/>
    </source>
</evidence>
<dbReference type="PANTHER" id="PTHR47961:SF6">
    <property type="entry name" value="DNA-DIRECTED DNA POLYMERASE"/>
    <property type="match status" value="1"/>
</dbReference>
<dbReference type="SUPFAM" id="SSF52540">
    <property type="entry name" value="P-loop containing nucleoside triphosphate hydrolases"/>
    <property type="match status" value="1"/>
</dbReference>
<name>A0A173XHN6_9FIRM</name>
<dbReference type="RefSeq" id="WP_055199560.1">
    <property type="nucleotide sequence ID" value="NZ_BTHH01000001.1"/>
</dbReference>
<feature type="domain" description="Helicase ATP-binding" evidence="5">
    <location>
        <begin position="107"/>
        <end position="288"/>
    </location>
</feature>
<gene>
    <name evidence="6" type="ORF">ERS852478_00306</name>
</gene>
<dbReference type="EMBL" id="CYZN01000002">
    <property type="protein sequence ID" value="CUN50516.1"/>
    <property type="molecule type" value="Genomic_DNA"/>
</dbReference>
<dbReference type="GO" id="GO:0003676">
    <property type="term" value="F:nucleic acid binding"/>
    <property type="evidence" value="ECO:0007669"/>
    <property type="project" value="InterPro"/>
</dbReference>
<dbReference type="Gene3D" id="3.40.50.300">
    <property type="entry name" value="P-loop containing nucleotide triphosphate hydrolases"/>
    <property type="match status" value="2"/>
</dbReference>
<evidence type="ECO:0000256" key="4">
    <source>
        <dbReference type="ARBA" id="ARBA00022840"/>
    </source>
</evidence>
<dbReference type="InterPro" id="IPR011545">
    <property type="entry name" value="DEAD/DEAH_box_helicase_dom"/>
</dbReference>
<dbReference type="GO" id="GO:0016787">
    <property type="term" value="F:hydrolase activity"/>
    <property type="evidence" value="ECO:0007669"/>
    <property type="project" value="UniProtKB-KW"/>
</dbReference>
<dbReference type="AlphaFoldDB" id="A0A173XHN6"/>
<dbReference type="PROSITE" id="PS51192">
    <property type="entry name" value="HELICASE_ATP_BIND_1"/>
    <property type="match status" value="1"/>
</dbReference>
<protein>
    <submittedName>
        <fullName evidence="6">Ski2-like helicase</fullName>
    </submittedName>
</protein>
<dbReference type="Proteomes" id="UP000095431">
    <property type="component" value="Unassembled WGS sequence"/>
</dbReference>
<evidence type="ECO:0000259" key="5">
    <source>
        <dbReference type="PROSITE" id="PS51192"/>
    </source>
</evidence>
<dbReference type="InterPro" id="IPR014001">
    <property type="entry name" value="Helicase_ATP-bd"/>
</dbReference>
<proteinExistence type="predicted"/>
<dbReference type="GO" id="GO:0004386">
    <property type="term" value="F:helicase activity"/>
    <property type="evidence" value="ECO:0007669"/>
    <property type="project" value="UniProtKB-KW"/>
</dbReference>
<dbReference type="GO" id="GO:0005524">
    <property type="term" value="F:ATP binding"/>
    <property type="evidence" value="ECO:0007669"/>
    <property type="project" value="UniProtKB-KW"/>
</dbReference>
<sequence length="773" mass="90099">MNNVLEKGNIIAKIRKGEDLDQIIDYVKSEIYRNGPNSSVVLEIVSYFKLFQPEFFKKYEQEIIATMGLFFKQPKIESLKGSVFEMYHQQLKDEFGNDYTPMQADILRKIRDLQYFSFSAPTSTGKSFVFRHLISECSNDVVVIVPSRALINEYYNRLNNLVDTKAVNILTFVDRINTKHIHRNIFILTPERARELFKNKDWLKIDLILFDEAQLSDEHSVRGLYFDSIVRRALKHFSEAKFVFAHPFIENPEAQLQKNGIETIDTTATYSNYELKNVGQIFYTHDTTNQKFYHFGSNPATLGKRKLEANFDPVESALKKDGSVLIYVPKSHIYSKQIYIQFQRYISMCQPIDDPIATKMIDELKEYIGASTTDKLFYNSDMLEKLRCGIVVHHGSMPLTARLILEHFTQQGFCKICFATSTLEQGINMPFDVVYLDRFEESKTLSVKNLIGRAGRSTNKPVFDFGSVILRPNAMSRFRKVYRKKNTLSSKSRLDTTDDKIDEKYEEYKEAIKTGEFSDEYNLTNKDLEKLKSDSVTTVVPTLLDMMFTDAGFVLPNAVAKEVYEDFQCLYKQYLGRELTAAEKFVFDSAIKIMIWKVHGKTFSKICQERYAYVSNVTQRRLLSRAGQQDRADSLTVRYIAGYSDIPNKELRTFPLFPAATKGKDVDYDRIVYDTYDFLDKLIGFKLNDLFYAIFHQYYLAYQDDRAERLAKYIKYGTEDSTEIWMLRYGFSFEEIEWLKPCVEYIDQTEIKFNEKIENLSDTQKSSISKFIF</sequence>
<dbReference type="PANTHER" id="PTHR47961">
    <property type="entry name" value="DNA POLYMERASE THETA, PUTATIVE (AFU_ORTHOLOGUE AFUA_1G05260)-RELATED"/>
    <property type="match status" value="1"/>
</dbReference>
<keyword evidence="2" id="KW-0378">Hydrolase</keyword>
<keyword evidence="4" id="KW-0067">ATP-binding</keyword>
<dbReference type="SMART" id="SM00490">
    <property type="entry name" value="HELICc"/>
    <property type="match status" value="1"/>
</dbReference>
<organism evidence="6 7">
    <name type="scientific">Blautia wexlerae</name>
    <dbReference type="NCBI Taxonomy" id="418240"/>
    <lineage>
        <taxon>Bacteria</taxon>
        <taxon>Bacillati</taxon>
        <taxon>Bacillota</taxon>
        <taxon>Clostridia</taxon>
        <taxon>Lachnospirales</taxon>
        <taxon>Lachnospiraceae</taxon>
        <taxon>Blautia</taxon>
    </lineage>
</organism>